<evidence type="ECO:0000313" key="1">
    <source>
        <dbReference type="EMBL" id="KZV89737.1"/>
    </source>
</evidence>
<organism evidence="1 2">
    <name type="scientific">Exidia glandulosa HHB12029</name>
    <dbReference type="NCBI Taxonomy" id="1314781"/>
    <lineage>
        <taxon>Eukaryota</taxon>
        <taxon>Fungi</taxon>
        <taxon>Dikarya</taxon>
        <taxon>Basidiomycota</taxon>
        <taxon>Agaricomycotina</taxon>
        <taxon>Agaricomycetes</taxon>
        <taxon>Auriculariales</taxon>
        <taxon>Exidiaceae</taxon>
        <taxon>Exidia</taxon>
    </lineage>
</organism>
<dbReference type="AlphaFoldDB" id="A0A165FZ01"/>
<keyword evidence="2" id="KW-1185">Reference proteome</keyword>
<accession>A0A165FZ01</accession>
<name>A0A165FZ01_EXIGL</name>
<dbReference type="OrthoDB" id="2688210at2759"/>
<dbReference type="STRING" id="1314781.A0A165FZ01"/>
<dbReference type="InParanoid" id="A0A165FZ01"/>
<evidence type="ECO:0000313" key="2">
    <source>
        <dbReference type="Proteomes" id="UP000077266"/>
    </source>
</evidence>
<dbReference type="Proteomes" id="UP000077266">
    <property type="component" value="Unassembled WGS sequence"/>
</dbReference>
<protein>
    <submittedName>
        <fullName evidence="1">Uncharacterized protein</fullName>
    </submittedName>
</protein>
<gene>
    <name evidence="1" type="ORF">EXIGLDRAFT_771481</name>
</gene>
<proteinExistence type="predicted"/>
<sequence length="134" mass="15046">MAKANASARDTDRAFNLAQRDDRGLTFSSVARGAAKNVIPDDKLTFNEVCEAKIALLACMEEVGWEQDHLDAFMRFFLTIENHELRVRPHGKETLVRYVATTRAAWYAARRMVKMKFGISPLFAATDSTTSKSS</sequence>
<reference evidence="1 2" key="1">
    <citation type="journal article" date="2016" name="Mol. Biol. Evol.">
        <title>Comparative Genomics of Early-Diverging Mushroom-Forming Fungi Provides Insights into the Origins of Lignocellulose Decay Capabilities.</title>
        <authorList>
            <person name="Nagy L.G."/>
            <person name="Riley R."/>
            <person name="Tritt A."/>
            <person name="Adam C."/>
            <person name="Daum C."/>
            <person name="Floudas D."/>
            <person name="Sun H."/>
            <person name="Yadav J.S."/>
            <person name="Pangilinan J."/>
            <person name="Larsson K.H."/>
            <person name="Matsuura K."/>
            <person name="Barry K."/>
            <person name="Labutti K."/>
            <person name="Kuo R."/>
            <person name="Ohm R.A."/>
            <person name="Bhattacharya S.S."/>
            <person name="Shirouzu T."/>
            <person name="Yoshinaga Y."/>
            <person name="Martin F.M."/>
            <person name="Grigoriev I.V."/>
            <person name="Hibbett D.S."/>
        </authorList>
    </citation>
    <scope>NUCLEOTIDE SEQUENCE [LARGE SCALE GENOMIC DNA]</scope>
    <source>
        <strain evidence="1 2">HHB12029</strain>
    </source>
</reference>
<dbReference type="EMBL" id="KV426065">
    <property type="protein sequence ID" value="KZV89737.1"/>
    <property type="molecule type" value="Genomic_DNA"/>
</dbReference>